<feature type="domain" description="ABC transmembrane type-1" evidence="8">
    <location>
        <begin position="308"/>
        <end position="497"/>
    </location>
</feature>
<dbReference type="PATRIC" id="fig|54915.3.peg.1197"/>
<comment type="similarity">
    <text evidence="7">Belongs to the binding-protein-dependent transport system permease family.</text>
</comment>
<evidence type="ECO:0000313" key="9">
    <source>
        <dbReference type="EMBL" id="KNB72434.1"/>
    </source>
</evidence>
<feature type="transmembrane region" description="Helical" evidence="7">
    <location>
        <begin position="310"/>
        <end position="336"/>
    </location>
</feature>
<evidence type="ECO:0000259" key="8">
    <source>
        <dbReference type="PROSITE" id="PS50928"/>
    </source>
</evidence>
<evidence type="ECO:0000256" key="6">
    <source>
        <dbReference type="ARBA" id="ARBA00023136"/>
    </source>
</evidence>
<keyword evidence="4 7" id="KW-0812">Transmembrane</keyword>
<protein>
    <submittedName>
        <fullName evidence="9">Peptide ABC transporter permease</fullName>
    </submittedName>
</protein>
<dbReference type="InterPro" id="IPR035906">
    <property type="entry name" value="MetI-like_sf"/>
</dbReference>
<feature type="transmembrane region" description="Helical" evidence="7">
    <location>
        <begin position="159"/>
        <end position="185"/>
    </location>
</feature>
<feature type="transmembrane region" description="Helical" evidence="7">
    <location>
        <begin position="30"/>
        <end position="50"/>
    </location>
</feature>
<feature type="transmembrane region" description="Helical" evidence="7">
    <location>
        <begin position="478"/>
        <end position="497"/>
    </location>
</feature>
<dbReference type="GO" id="GO:0005886">
    <property type="term" value="C:plasma membrane"/>
    <property type="evidence" value="ECO:0007669"/>
    <property type="project" value="UniProtKB-SubCell"/>
</dbReference>
<comment type="caution">
    <text evidence="9">The sequence shown here is derived from an EMBL/GenBank/DDBJ whole genome shotgun (WGS) entry which is preliminary data.</text>
</comment>
<dbReference type="Proteomes" id="UP000036834">
    <property type="component" value="Unassembled WGS sequence"/>
</dbReference>
<keyword evidence="6 7" id="KW-0472">Membrane</keyword>
<feature type="transmembrane region" description="Helical" evidence="7">
    <location>
        <begin position="56"/>
        <end position="77"/>
    </location>
</feature>
<keyword evidence="2 7" id="KW-0813">Transport</keyword>
<evidence type="ECO:0000256" key="2">
    <source>
        <dbReference type="ARBA" id="ARBA00022448"/>
    </source>
</evidence>
<comment type="subcellular location">
    <subcellularLocation>
        <location evidence="1 7">Cell membrane</location>
        <topology evidence="1 7">Multi-pass membrane protein</topology>
    </subcellularLocation>
</comment>
<evidence type="ECO:0000256" key="5">
    <source>
        <dbReference type="ARBA" id="ARBA00022989"/>
    </source>
</evidence>
<feature type="transmembrane region" description="Helical" evidence="7">
    <location>
        <begin position="348"/>
        <end position="368"/>
    </location>
</feature>
<evidence type="ECO:0000256" key="7">
    <source>
        <dbReference type="RuleBase" id="RU363032"/>
    </source>
</evidence>
<dbReference type="Pfam" id="PF00528">
    <property type="entry name" value="BPD_transp_1"/>
    <property type="match status" value="1"/>
</dbReference>
<dbReference type="AlphaFoldDB" id="A0A0K9YUP1"/>
<dbReference type="PROSITE" id="PS50928">
    <property type="entry name" value="ABC_TM1"/>
    <property type="match status" value="1"/>
</dbReference>
<dbReference type="InterPro" id="IPR000515">
    <property type="entry name" value="MetI-like"/>
</dbReference>
<reference evidence="10" key="1">
    <citation type="submission" date="2015-07" db="EMBL/GenBank/DDBJ databases">
        <title>Genome sequencing project for genomic taxonomy and phylogenomics of Bacillus-like bacteria.</title>
        <authorList>
            <person name="Liu B."/>
            <person name="Wang J."/>
            <person name="Zhu Y."/>
            <person name="Liu G."/>
            <person name="Chen Q."/>
            <person name="Chen Z."/>
            <person name="Lan J."/>
            <person name="Che J."/>
            <person name="Ge C."/>
            <person name="Shi H."/>
            <person name="Pan Z."/>
            <person name="Liu X."/>
        </authorList>
    </citation>
    <scope>NUCLEOTIDE SEQUENCE [LARGE SCALE GENOMIC DNA]</scope>
    <source>
        <strain evidence="10">DSM 9887</strain>
    </source>
</reference>
<evidence type="ECO:0000313" key="10">
    <source>
        <dbReference type="Proteomes" id="UP000036834"/>
    </source>
</evidence>
<evidence type="ECO:0000256" key="4">
    <source>
        <dbReference type="ARBA" id="ARBA00022692"/>
    </source>
</evidence>
<proteinExistence type="inferred from homology"/>
<keyword evidence="5 7" id="KW-1133">Transmembrane helix</keyword>
<dbReference type="STRING" id="54915.ADS79_11200"/>
<dbReference type="CDD" id="cd06261">
    <property type="entry name" value="TM_PBP2"/>
    <property type="match status" value="1"/>
</dbReference>
<dbReference type="PANTHER" id="PTHR43386:SF1">
    <property type="entry name" value="D,D-DIPEPTIDE TRANSPORT SYSTEM PERMEASE PROTEIN DDPC-RELATED"/>
    <property type="match status" value="1"/>
</dbReference>
<gene>
    <name evidence="9" type="ORF">ADS79_11200</name>
</gene>
<keyword evidence="3" id="KW-1003">Cell membrane</keyword>
<accession>A0A0K9YUP1</accession>
<feature type="transmembrane region" description="Helical" evidence="7">
    <location>
        <begin position="241"/>
        <end position="268"/>
    </location>
</feature>
<evidence type="ECO:0000256" key="1">
    <source>
        <dbReference type="ARBA" id="ARBA00004651"/>
    </source>
</evidence>
<dbReference type="GO" id="GO:0055085">
    <property type="term" value="P:transmembrane transport"/>
    <property type="evidence" value="ECO:0007669"/>
    <property type="project" value="InterPro"/>
</dbReference>
<feature type="transmembrane region" description="Helical" evidence="7">
    <location>
        <begin position="374"/>
        <end position="390"/>
    </location>
</feature>
<name>A0A0K9YUP1_9BACL</name>
<sequence length="509" mass="55752">MITKAGAWMNTPYLKRETKRKLKAFQEYKLSNFAASASIVLAILFGFAGYDLFEQTVSVPFLVVAGIYFVFGLHQLLVSLKIRSDVLKDNEIRASTRIFGFSLIVALLAGNILITIAALDMLKKEKSIEYTLSIYMALTNFCVILISALNLFKPYVADLFLLGMGILFAISLLHIVALVVIGLFVKKGEVPSKLLPLAYLLLLTSVTGNLFSLLLGLTLLHKIRHGNKEVLVTWVDIVRRLFRNAMATLGLLFITVLLSLSICSYFTFEYSLAIENNYSTLLLSPSLEYPFGTDDFGRCVFSRIVFGGRISLLVGILTTLIPVIIGGLLGTVSGFYGKYIDNFIMRALDILYAVPGMLLAIAIVAAFGANTTNLIIALSIGYIPTYARTMRATVMSVSNFEFIEAARACGAKDHAIIFKHIIPNSLAPIIVKATLTIGIAVISTSSLSYLGLGVEPHIPEWGNILKIGSAYLESKSYLAVYPGIAIILMVLSFNFFGDGLRDALDPKLK</sequence>
<feature type="transmembrane region" description="Helical" evidence="7">
    <location>
        <begin position="98"/>
        <end position="118"/>
    </location>
</feature>
<dbReference type="InterPro" id="IPR050366">
    <property type="entry name" value="BP-dependent_transpt_permease"/>
</dbReference>
<organism evidence="9 10">
    <name type="scientific">Brevibacillus reuszeri</name>
    <dbReference type="NCBI Taxonomy" id="54915"/>
    <lineage>
        <taxon>Bacteria</taxon>
        <taxon>Bacillati</taxon>
        <taxon>Bacillota</taxon>
        <taxon>Bacilli</taxon>
        <taxon>Bacillales</taxon>
        <taxon>Paenibacillaceae</taxon>
        <taxon>Brevibacillus</taxon>
    </lineage>
</organism>
<dbReference type="SUPFAM" id="SSF161098">
    <property type="entry name" value="MetI-like"/>
    <property type="match status" value="1"/>
</dbReference>
<evidence type="ECO:0000256" key="3">
    <source>
        <dbReference type="ARBA" id="ARBA00022475"/>
    </source>
</evidence>
<dbReference type="PANTHER" id="PTHR43386">
    <property type="entry name" value="OLIGOPEPTIDE TRANSPORT SYSTEM PERMEASE PROTEIN APPC"/>
    <property type="match status" value="1"/>
</dbReference>
<dbReference type="Gene3D" id="1.10.3720.10">
    <property type="entry name" value="MetI-like"/>
    <property type="match status" value="1"/>
</dbReference>
<feature type="transmembrane region" description="Helical" evidence="7">
    <location>
        <begin position="130"/>
        <end position="152"/>
    </location>
</feature>
<feature type="transmembrane region" description="Helical" evidence="7">
    <location>
        <begin position="197"/>
        <end position="220"/>
    </location>
</feature>
<dbReference type="EMBL" id="LGIQ01000007">
    <property type="protein sequence ID" value="KNB72434.1"/>
    <property type="molecule type" value="Genomic_DNA"/>
</dbReference>
<feature type="transmembrane region" description="Helical" evidence="7">
    <location>
        <begin position="429"/>
        <end position="452"/>
    </location>
</feature>